<accession>A0A8J2UJ18</accession>
<proteinExistence type="predicted"/>
<dbReference type="Gene3D" id="1.25.40.390">
    <property type="match status" value="1"/>
</dbReference>
<dbReference type="PROSITE" id="PS51257">
    <property type="entry name" value="PROKAR_LIPOPROTEIN"/>
    <property type="match status" value="1"/>
</dbReference>
<dbReference type="Pfam" id="PF12771">
    <property type="entry name" value="SusD-like_2"/>
    <property type="match status" value="1"/>
</dbReference>
<organism evidence="2 3">
    <name type="scientific">Puia dinghuensis</name>
    <dbReference type="NCBI Taxonomy" id="1792502"/>
    <lineage>
        <taxon>Bacteria</taxon>
        <taxon>Pseudomonadati</taxon>
        <taxon>Bacteroidota</taxon>
        <taxon>Chitinophagia</taxon>
        <taxon>Chitinophagales</taxon>
        <taxon>Chitinophagaceae</taxon>
        <taxon>Puia</taxon>
    </lineage>
</organism>
<dbReference type="SUPFAM" id="SSF48452">
    <property type="entry name" value="TPR-like"/>
    <property type="match status" value="1"/>
</dbReference>
<dbReference type="InterPro" id="IPR041662">
    <property type="entry name" value="SusD-like_2"/>
</dbReference>
<comment type="caution">
    <text evidence="2">The sequence shown here is derived from an EMBL/GenBank/DDBJ whole genome shotgun (WGS) entry which is preliminary data.</text>
</comment>
<dbReference type="Proteomes" id="UP000607559">
    <property type="component" value="Unassembled WGS sequence"/>
</dbReference>
<keyword evidence="3" id="KW-1185">Reference proteome</keyword>
<evidence type="ECO:0000256" key="1">
    <source>
        <dbReference type="SAM" id="SignalP"/>
    </source>
</evidence>
<dbReference type="EMBL" id="BMJC01000008">
    <property type="protein sequence ID" value="GGB24931.1"/>
    <property type="molecule type" value="Genomic_DNA"/>
</dbReference>
<protein>
    <recommendedName>
        <fullName evidence="4">SusD/RagB family nutrient-binding outer membrane lipoprotein</fullName>
    </recommendedName>
</protein>
<evidence type="ECO:0000313" key="3">
    <source>
        <dbReference type="Proteomes" id="UP000607559"/>
    </source>
</evidence>
<reference evidence="2" key="1">
    <citation type="journal article" date="2014" name="Int. J. Syst. Evol. Microbiol.">
        <title>Complete genome sequence of Corynebacterium casei LMG S-19264T (=DSM 44701T), isolated from a smear-ripened cheese.</title>
        <authorList>
            <consortium name="US DOE Joint Genome Institute (JGI-PGF)"/>
            <person name="Walter F."/>
            <person name="Albersmeier A."/>
            <person name="Kalinowski J."/>
            <person name="Ruckert C."/>
        </authorList>
    </citation>
    <scope>NUCLEOTIDE SEQUENCE</scope>
    <source>
        <strain evidence="2">CGMCC 1.15448</strain>
    </source>
</reference>
<reference evidence="2" key="2">
    <citation type="submission" date="2020-09" db="EMBL/GenBank/DDBJ databases">
        <authorList>
            <person name="Sun Q."/>
            <person name="Zhou Y."/>
        </authorList>
    </citation>
    <scope>NUCLEOTIDE SEQUENCE</scope>
    <source>
        <strain evidence="2">CGMCC 1.15448</strain>
    </source>
</reference>
<dbReference type="AlphaFoldDB" id="A0A8J2UJ18"/>
<evidence type="ECO:0008006" key="4">
    <source>
        <dbReference type="Google" id="ProtNLM"/>
    </source>
</evidence>
<evidence type="ECO:0000313" key="2">
    <source>
        <dbReference type="EMBL" id="GGB24931.1"/>
    </source>
</evidence>
<feature type="signal peptide" evidence="1">
    <location>
        <begin position="1"/>
        <end position="22"/>
    </location>
</feature>
<dbReference type="InterPro" id="IPR011990">
    <property type="entry name" value="TPR-like_helical_dom_sf"/>
</dbReference>
<sequence>MKQRIQLYMAAALLLLSAGCSKDFFDINNNPNSATSTTPELVLPNALKVTVGTELTGFTYLCGWMCYWAPSGSYAISASDVASYHQTNDTYSGSWTTYYRNLEDYNYIEAAAKLQNKPFFIGAAKIMKAFVFQQLVDLYNDVPYTQALQGTSVITPKFDAAQSVYEAIATQLDSAVTYMQNPSATATANSDIMFGGSTSNWIAFANTLKLRILMRQTQMSGRASYIQAQIAKITANGGGFLTTDALVNPGYAASSGQQNPTYGYFVTLTGLPTSGGQADYWRAAQYSIAFMMNNNDIRYKYIYSPSSGGTYVGDVLGSLNNIPGSGSSSMGPGILKSNGQSAVMISLAESYFLQAEANLRGWLGAAGADATNFNNGVTASFAYLGASAGAADTLETQSGNKQTNYSACTTFDEKLACIIRQKWVAMNSITPFEAWSDYRRLGLPADIPISLSPYRDGPNIPVRVLYPTLEYTTNATNVGAEGTINGHTSKIFWMP</sequence>
<dbReference type="RefSeq" id="WP_188938035.1">
    <property type="nucleotide sequence ID" value="NZ_BMJC01000008.1"/>
</dbReference>
<feature type="chain" id="PRO_5035191286" description="SusD/RagB family nutrient-binding outer membrane lipoprotein" evidence="1">
    <location>
        <begin position="23"/>
        <end position="495"/>
    </location>
</feature>
<name>A0A8J2UJ18_9BACT</name>
<gene>
    <name evidence="2" type="ORF">GCM10011511_56090</name>
</gene>
<keyword evidence="1" id="KW-0732">Signal</keyword>